<keyword evidence="2 8" id="KW-0813">Transport</keyword>
<feature type="transmembrane region" description="Helical" evidence="10">
    <location>
        <begin position="73"/>
        <end position="99"/>
    </location>
</feature>
<evidence type="ECO:0000256" key="8">
    <source>
        <dbReference type="RuleBase" id="RU004057"/>
    </source>
</evidence>
<dbReference type="GO" id="GO:0017038">
    <property type="term" value="P:protein import"/>
    <property type="evidence" value="ECO:0007669"/>
    <property type="project" value="TreeGrafter"/>
</dbReference>
<evidence type="ECO:0000313" key="12">
    <source>
        <dbReference type="EMBL" id="RAK64127.1"/>
    </source>
</evidence>
<dbReference type="OrthoDB" id="4045at2"/>
<keyword evidence="3" id="KW-1003">Cell membrane</keyword>
<feature type="domain" description="MotA/TolQ/ExbB proton channel" evidence="11">
    <location>
        <begin position="158"/>
        <end position="272"/>
    </location>
</feature>
<feature type="transmembrane region" description="Helical" evidence="10">
    <location>
        <begin position="239"/>
        <end position="260"/>
    </location>
</feature>
<evidence type="ECO:0000256" key="9">
    <source>
        <dbReference type="SAM" id="MobiDB-lite"/>
    </source>
</evidence>
<evidence type="ECO:0000256" key="3">
    <source>
        <dbReference type="ARBA" id="ARBA00022475"/>
    </source>
</evidence>
<dbReference type="EMBL" id="QHKM01000007">
    <property type="protein sequence ID" value="RAK64127.1"/>
    <property type="molecule type" value="Genomic_DNA"/>
</dbReference>
<reference evidence="13" key="1">
    <citation type="submission" date="2018-05" db="EMBL/GenBank/DDBJ databases">
        <authorList>
            <person name="Nie L."/>
        </authorList>
    </citation>
    <scope>NUCLEOTIDE SEQUENCE [LARGE SCALE GENOMIC DNA]</scope>
    <source>
        <strain evidence="13">NL</strain>
    </source>
</reference>
<keyword evidence="4 10" id="KW-0812">Transmembrane</keyword>
<dbReference type="AlphaFoldDB" id="A0A328BAT2"/>
<proteinExistence type="inferred from homology"/>
<comment type="similarity">
    <text evidence="8">Belongs to the exbB/tolQ family.</text>
</comment>
<keyword evidence="5 8" id="KW-0653">Protein transport</keyword>
<evidence type="ECO:0000256" key="5">
    <source>
        <dbReference type="ARBA" id="ARBA00022927"/>
    </source>
</evidence>
<dbReference type="Proteomes" id="UP000248553">
    <property type="component" value="Unassembled WGS sequence"/>
</dbReference>
<name>A0A328BAT2_9BACT</name>
<evidence type="ECO:0000256" key="10">
    <source>
        <dbReference type="SAM" id="Phobius"/>
    </source>
</evidence>
<dbReference type="PANTHER" id="PTHR30625:SF15">
    <property type="entry name" value="BIOPOLYMER TRANSPORT PROTEIN EXBB"/>
    <property type="match status" value="1"/>
</dbReference>
<feature type="compositionally biased region" description="Low complexity" evidence="9">
    <location>
        <begin position="7"/>
        <end position="22"/>
    </location>
</feature>
<keyword evidence="13" id="KW-1185">Reference proteome</keyword>
<dbReference type="PANTHER" id="PTHR30625">
    <property type="entry name" value="PROTEIN TOLQ"/>
    <property type="match status" value="1"/>
</dbReference>
<dbReference type="GO" id="GO:0005886">
    <property type="term" value="C:plasma membrane"/>
    <property type="evidence" value="ECO:0007669"/>
    <property type="project" value="UniProtKB-SubCell"/>
</dbReference>
<comment type="caution">
    <text evidence="12">The sequence shown here is derived from an EMBL/GenBank/DDBJ whole genome shotgun (WGS) entry which is preliminary data.</text>
</comment>
<sequence>MEQKNVPNKPATAPRPAAPAAPKTGEAKGGSALAAIVIPLALVVSYVVWKFVMGDGSHFQGGNNHNNPMPGDYLGIVYKGGVIVPILMSMFLIVITFSIERYLTISRAKGSKSIESFVRTVRQKLNVNDITGAIATCDQQKGSVANVVKSGLLKYQEMARERGMDKDQKILAIQKEIEESTALELPMLEKNLVIISTLASVATLVGLLGTVFGMINAFAALANAGAPDAVGLANGISEALINTALGILTSAIAIIAYNFFTSKIDELTYSIDEAGFSIIQTFAAQHGDNGVQNGAVA</sequence>
<accession>A0A328BAT2</accession>
<evidence type="ECO:0000256" key="1">
    <source>
        <dbReference type="ARBA" id="ARBA00004651"/>
    </source>
</evidence>
<comment type="subcellular location">
    <subcellularLocation>
        <location evidence="1">Cell membrane</location>
        <topology evidence="1">Multi-pass membrane protein</topology>
    </subcellularLocation>
    <subcellularLocation>
        <location evidence="8">Membrane</location>
        <topology evidence="8">Multi-pass membrane protein</topology>
    </subcellularLocation>
</comment>
<feature type="region of interest" description="Disordered" evidence="9">
    <location>
        <begin position="1"/>
        <end position="26"/>
    </location>
</feature>
<protein>
    <submittedName>
        <fullName evidence="12">MotA/TolQ/ExbB proton channel family protein</fullName>
    </submittedName>
</protein>
<evidence type="ECO:0000259" key="11">
    <source>
        <dbReference type="Pfam" id="PF01618"/>
    </source>
</evidence>
<dbReference type="InterPro" id="IPR002898">
    <property type="entry name" value="MotA_ExbB_proton_chnl"/>
</dbReference>
<evidence type="ECO:0000256" key="4">
    <source>
        <dbReference type="ARBA" id="ARBA00022692"/>
    </source>
</evidence>
<evidence type="ECO:0000313" key="13">
    <source>
        <dbReference type="Proteomes" id="UP000248553"/>
    </source>
</evidence>
<evidence type="ECO:0000256" key="7">
    <source>
        <dbReference type="ARBA" id="ARBA00023136"/>
    </source>
</evidence>
<gene>
    <name evidence="12" type="ORF">DLM85_19505</name>
</gene>
<evidence type="ECO:0000256" key="6">
    <source>
        <dbReference type="ARBA" id="ARBA00022989"/>
    </source>
</evidence>
<feature type="transmembrane region" description="Helical" evidence="10">
    <location>
        <begin position="192"/>
        <end position="219"/>
    </location>
</feature>
<organism evidence="12 13">
    <name type="scientific">Hymenobacter edaphi</name>
    <dbReference type="NCBI Taxonomy" id="2211146"/>
    <lineage>
        <taxon>Bacteria</taxon>
        <taxon>Pseudomonadati</taxon>
        <taxon>Bacteroidota</taxon>
        <taxon>Cytophagia</taxon>
        <taxon>Cytophagales</taxon>
        <taxon>Hymenobacteraceae</taxon>
        <taxon>Hymenobacter</taxon>
    </lineage>
</organism>
<keyword evidence="6 10" id="KW-1133">Transmembrane helix</keyword>
<dbReference type="InterPro" id="IPR050790">
    <property type="entry name" value="ExbB/TolQ_transport"/>
</dbReference>
<dbReference type="RefSeq" id="WP_111479848.1">
    <property type="nucleotide sequence ID" value="NZ_QHKM01000007.1"/>
</dbReference>
<dbReference type="Pfam" id="PF01618">
    <property type="entry name" value="MotA_ExbB"/>
    <property type="match status" value="1"/>
</dbReference>
<evidence type="ECO:0000256" key="2">
    <source>
        <dbReference type="ARBA" id="ARBA00022448"/>
    </source>
</evidence>
<feature type="transmembrane region" description="Helical" evidence="10">
    <location>
        <begin position="32"/>
        <end position="53"/>
    </location>
</feature>
<keyword evidence="7 10" id="KW-0472">Membrane</keyword>